<dbReference type="Gene3D" id="1.10.1520.10">
    <property type="entry name" value="Ribonuclease III domain"/>
    <property type="match status" value="1"/>
</dbReference>
<dbReference type="SUPFAM" id="SSF69065">
    <property type="entry name" value="RNase III domain-like"/>
    <property type="match status" value="1"/>
</dbReference>
<dbReference type="InterPro" id="IPR036389">
    <property type="entry name" value="RNase_III_sf"/>
</dbReference>
<dbReference type="GO" id="GO:0004525">
    <property type="term" value="F:ribonuclease III activity"/>
    <property type="evidence" value="ECO:0007669"/>
    <property type="project" value="InterPro"/>
</dbReference>
<proteinExistence type="predicted"/>
<gene>
    <name evidence="3" type="ORF">EDD36DRAFT_157428</name>
</gene>
<dbReference type="PANTHER" id="PTHR14950:SF37">
    <property type="entry name" value="ENDORIBONUCLEASE DICER"/>
    <property type="match status" value="1"/>
</dbReference>
<evidence type="ECO:0000313" key="4">
    <source>
        <dbReference type="Proteomes" id="UP001203852"/>
    </source>
</evidence>
<dbReference type="GO" id="GO:0030422">
    <property type="term" value="P:siRNA processing"/>
    <property type="evidence" value="ECO:0007669"/>
    <property type="project" value="TreeGrafter"/>
</dbReference>
<evidence type="ECO:0000256" key="1">
    <source>
        <dbReference type="ARBA" id="ARBA00022801"/>
    </source>
</evidence>
<reference evidence="3" key="1">
    <citation type="journal article" date="2022" name="bioRxiv">
        <title>Deciphering the potential niche of two novel black yeast fungi from a biological soil crust based on their genomes, phenotypes, and melanin regulation.</title>
        <authorList>
            <consortium name="DOE Joint Genome Institute"/>
            <person name="Carr E.C."/>
            <person name="Barton Q."/>
            <person name="Grambo S."/>
            <person name="Sullivan M."/>
            <person name="Renfro C.M."/>
            <person name="Kuo A."/>
            <person name="Pangilinan J."/>
            <person name="Lipzen A."/>
            <person name="Keymanesh K."/>
            <person name="Savage E."/>
            <person name="Barry K."/>
            <person name="Grigoriev I.V."/>
            <person name="Riekhof W.R."/>
            <person name="Harris S.S."/>
        </authorList>
    </citation>
    <scope>NUCLEOTIDE SEQUENCE</scope>
    <source>
        <strain evidence="3">JF 03-4F</strain>
    </source>
</reference>
<dbReference type="Pfam" id="PF14622">
    <property type="entry name" value="Ribonucleas_3_3"/>
    <property type="match status" value="1"/>
</dbReference>
<keyword evidence="4" id="KW-1185">Reference proteome</keyword>
<name>A0AAN6E5Y5_9EURO</name>
<dbReference type="CDD" id="cd00593">
    <property type="entry name" value="RIBOc"/>
    <property type="match status" value="1"/>
</dbReference>
<dbReference type="Proteomes" id="UP001203852">
    <property type="component" value="Unassembled WGS sequence"/>
</dbReference>
<accession>A0AAN6E5Y5</accession>
<evidence type="ECO:0000313" key="3">
    <source>
        <dbReference type="EMBL" id="KAI1617195.1"/>
    </source>
</evidence>
<feature type="domain" description="RNase III" evidence="2">
    <location>
        <begin position="11"/>
        <end position="136"/>
    </location>
</feature>
<dbReference type="GO" id="GO:0005634">
    <property type="term" value="C:nucleus"/>
    <property type="evidence" value="ECO:0007669"/>
    <property type="project" value="TreeGrafter"/>
</dbReference>
<protein>
    <submittedName>
        <fullName evidence="3">Ribonuclease III domain-containing protein</fullName>
    </submittedName>
</protein>
<comment type="caution">
    <text evidence="3">The sequence shown here is derived from an EMBL/GenBank/DDBJ whole genome shotgun (WGS) entry which is preliminary data.</text>
</comment>
<dbReference type="AlphaFoldDB" id="A0AAN6E5Y5"/>
<keyword evidence="1" id="KW-0378">Hydrolase</keyword>
<dbReference type="PANTHER" id="PTHR14950">
    <property type="entry name" value="DICER-RELATED"/>
    <property type="match status" value="1"/>
</dbReference>
<evidence type="ECO:0000259" key="2">
    <source>
        <dbReference type="PROSITE" id="PS50142"/>
    </source>
</evidence>
<dbReference type="EMBL" id="MU404351">
    <property type="protein sequence ID" value="KAI1617195.1"/>
    <property type="molecule type" value="Genomic_DNA"/>
</dbReference>
<dbReference type="GO" id="GO:0005737">
    <property type="term" value="C:cytoplasm"/>
    <property type="evidence" value="ECO:0007669"/>
    <property type="project" value="TreeGrafter"/>
</dbReference>
<dbReference type="InterPro" id="IPR000999">
    <property type="entry name" value="RNase_III_dom"/>
</dbReference>
<dbReference type="GO" id="GO:0003723">
    <property type="term" value="F:RNA binding"/>
    <property type="evidence" value="ECO:0007669"/>
    <property type="project" value="TreeGrafter"/>
</dbReference>
<dbReference type="PROSITE" id="PS50142">
    <property type="entry name" value="RNASE_3_2"/>
    <property type="match status" value="1"/>
</dbReference>
<sequence>MPDSEGFDEKIRLCEKIINYEFKDKFPCIEALHTFNTSVMYMNELRSVRKNDSLAVLGDAVLAHHLCRQWYTTGNSRGQWSMVQREVAGNENLACAAVYNGLNECLVVVETVDFLSERMLATLMEAIIGAVSLDCGDDPATMEALFFRLRLDHDLLISKSPAVPV</sequence>
<organism evidence="3 4">
    <name type="scientific">Exophiala viscosa</name>
    <dbReference type="NCBI Taxonomy" id="2486360"/>
    <lineage>
        <taxon>Eukaryota</taxon>
        <taxon>Fungi</taxon>
        <taxon>Dikarya</taxon>
        <taxon>Ascomycota</taxon>
        <taxon>Pezizomycotina</taxon>
        <taxon>Eurotiomycetes</taxon>
        <taxon>Chaetothyriomycetidae</taxon>
        <taxon>Chaetothyriales</taxon>
        <taxon>Herpotrichiellaceae</taxon>
        <taxon>Exophiala</taxon>
    </lineage>
</organism>